<protein>
    <submittedName>
        <fullName evidence="1">Uncharacterized protein</fullName>
    </submittedName>
</protein>
<sequence length="115" mass="12960">MVQRNTASSSPPSTNVLFHFVPTPCSKIECLCLSLTHIHVLHYYSSCALLMRTCSYPHRVEEAILVQEVDHEILGITSMVVVEPNIALLGTEYGWFYIMGNRIRVVLHNGESNKT</sequence>
<reference evidence="1 2" key="1">
    <citation type="journal article" date="2015" name="Sci. Rep.">
        <title>The power of single molecule real-time sequencing technology in the de novo assembly of a eukaryotic genome.</title>
        <authorList>
            <person name="Sakai H."/>
            <person name="Naito K."/>
            <person name="Ogiso-Tanaka E."/>
            <person name="Takahashi Y."/>
            <person name="Iseki K."/>
            <person name="Muto C."/>
            <person name="Satou K."/>
            <person name="Teruya K."/>
            <person name="Shiroma A."/>
            <person name="Shimoji M."/>
            <person name="Hirano T."/>
            <person name="Itoh T."/>
            <person name="Kaga A."/>
            <person name="Tomooka N."/>
        </authorList>
    </citation>
    <scope>NUCLEOTIDE SEQUENCE [LARGE SCALE GENOMIC DNA]</scope>
    <source>
        <strain evidence="2">cv. Shumari</strain>
    </source>
</reference>
<evidence type="ECO:0000313" key="2">
    <source>
        <dbReference type="Proteomes" id="UP000291084"/>
    </source>
</evidence>
<gene>
    <name evidence="1" type="primary">Vigan.01G285900</name>
    <name evidence="1" type="ORF">VIGAN_01285900</name>
</gene>
<evidence type="ECO:0000313" key="1">
    <source>
        <dbReference type="EMBL" id="BAT75058.1"/>
    </source>
</evidence>
<keyword evidence="2" id="KW-1185">Reference proteome</keyword>
<organism evidence="1 2">
    <name type="scientific">Vigna angularis var. angularis</name>
    <dbReference type="NCBI Taxonomy" id="157739"/>
    <lineage>
        <taxon>Eukaryota</taxon>
        <taxon>Viridiplantae</taxon>
        <taxon>Streptophyta</taxon>
        <taxon>Embryophyta</taxon>
        <taxon>Tracheophyta</taxon>
        <taxon>Spermatophyta</taxon>
        <taxon>Magnoliopsida</taxon>
        <taxon>eudicotyledons</taxon>
        <taxon>Gunneridae</taxon>
        <taxon>Pentapetalae</taxon>
        <taxon>rosids</taxon>
        <taxon>fabids</taxon>
        <taxon>Fabales</taxon>
        <taxon>Fabaceae</taxon>
        <taxon>Papilionoideae</taxon>
        <taxon>50 kb inversion clade</taxon>
        <taxon>NPAAA clade</taxon>
        <taxon>indigoferoid/millettioid clade</taxon>
        <taxon>Phaseoleae</taxon>
        <taxon>Vigna</taxon>
    </lineage>
</organism>
<dbReference type="AlphaFoldDB" id="A0A0S3R357"/>
<proteinExistence type="predicted"/>
<dbReference type="EMBL" id="AP015034">
    <property type="protein sequence ID" value="BAT75058.1"/>
    <property type="molecule type" value="Genomic_DNA"/>
</dbReference>
<dbReference type="Proteomes" id="UP000291084">
    <property type="component" value="Chromosome 1"/>
</dbReference>
<name>A0A0S3R357_PHAAN</name>
<accession>A0A0S3R357</accession>